<evidence type="ECO:0000313" key="6">
    <source>
        <dbReference type="Proteomes" id="UP000594261"/>
    </source>
</evidence>
<dbReference type="PROSITE" id="PS51673">
    <property type="entry name" value="SUZ"/>
    <property type="match status" value="1"/>
</dbReference>
<name>A0A7N2KQM6_QUELO</name>
<dbReference type="InterPro" id="IPR026960">
    <property type="entry name" value="RVT-Znf"/>
</dbReference>
<dbReference type="PROSITE" id="PS51061">
    <property type="entry name" value="R3H"/>
    <property type="match status" value="1"/>
</dbReference>
<feature type="domain" description="SUZ" evidence="4">
    <location>
        <begin position="1641"/>
        <end position="1706"/>
    </location>
</feature>
<sequence>MSMTQFAMLAVLNCLDFAKIRRGVHAWELEALAGFMDTIYGALVRGCVEDKKIPSRVVFLVWTAALGKCLTIAIYEKGRFGYWIGAICASFIWSELGYAAIYSGASSMLARQIWPSLKWVEELAFLVKDNLPSKHLVLSVEEALVSFIQDDTSSDGVLELEPMNAYNRLLLHRLSEIFGFSHTSVGEGDDRHLVLERCSDTSIELSYQIWQTAVGARKGLYTGGLGIQRIRLFNQALLRKWLWHFGNEVTHLWLQVIATKYGETSGGWCTRVVKGTHGCGMWKNIRKGAESFFGHVWVMLNTIVSLLFAWIKLAGDLFFKCFEYGTDVSYVINMWKERNSRTFEDIERPVDLLKSLLSRTLFEWPHIWGLTHCISMSNFLIFGNIVIPEGRLGSGWHGFGLNLRKILKLASLTSQGSFHRIQSAPKTEAAVVVDKPHNHGGAKNKGKATTGIPNRDASISHASVVARKRKNTSGGGVEGKNKSALVRVKILLDFNRNTCKKSILVQREQLGAKLLLDLSRNHRDTCKVHTLGQRELLRAKDLSTIKGIESDRIKSELSLDLFMHMELGLDGRWAIVWSEVNEVGPKPIDYNKPKQKPVPSVGQVPNPKPIDHNKPKHKLVFKWQPKPPQPTIPLTLAQYQTHPHSKYSSQVPPSHLITSAATKTSLVGKLTLTHMELTCIEMFLNNSDAFVTESLCSEASVDESLCSDGDVALQRVSSESKEINSELEKGDDVIVEDWVSDISSEDAFQFTESSPPLNVEPLAFSLPVGVLDISEGSTTLDVEKLLGKVNYSELFQEKFSGFDDFLGTSLKGGDFNVILFPSERLGAGRFTRCINDFLDFISLHELMDNPLEGGLYTWSNSTSASRIDRFFFSPVLADYFTHFSQKRLPRVLSDHFPILLESGSHRRGRIPFRFENMWLKAEGFLDKVKSWWENYYFQGTPSYILAKKLTALKMDLKKWNEIDFGNITVKKQQLWSKLNALDVKEDNQPLSEEEKLEKASFCAELEKAALLEEISWRQKSKVLYLKEGDSNTRISGDNVDWLERPFEKTKIFEVIKEFNEDKSPGPNGQFEKSLNETFIALIPKIATAVEVKDFRPISLVGGVYKILAKVLAIRLRMILGEIISTPQNAFVLTRQILDSVLIANECLDSRLKFGQPSLKVNLGKFELVAVGAVHNIDLLVAVLGCKQGSLPMKYLGLPLGAKFKDKLIWNPILEKMERKLAGWKKLYLSKGGRVTLIKSTLSNFPTCFLSLFPIPAFVANRIARLQRDFLWGGLGDEPKFHLVDWSTVCTPLSSSGLGIRNLRTFNVALLGKWLRIFGQERDVLWRQVIEVKYGYDWGGWCSSSFSGPYGVSLWKNVRRGGPLYLDCYLELYRICRIKEASVADLMRYTNGVLHWEILFCRDMHNRELEDFRSFINTIYSTPVREIGEEKRWLPCKSKGFTVSACYHLLVGHSKQFFPWKSTWKQKIPSRVTFFVWTAALEKCLTIDNLRKRKVYILDWCYMCKSNSESVDHIFLHCPIALELWDMVFGLFGVYWVLPMSVVGLFACWQGRFGRHHNGDIWKVVPHCLMWCIWKKRNSRCFEDNERSMPDLKLLFFRILLDWFFVWRNQPFSSILDLLDLCALFISQKVSWRLGMRNLWMKIPSILVSDILWQYEEPQSPIMSHQLLRRTEALPALKTNIPSFQHSLEERRADYFAARNRIFSVDSGDVNEPDKRKPRNVPMVARRMIAHALGHRINPNNQVATIRDCNKHCGQTDALEASQQTIFSSHQNMNFYGRVKSNDKNSSGLSLSKSNTPQKLNDKISPHVSISQNGSSGNGVDKDYLKKEHLGAAKRMFANALGLQSGKDGFISKGNNVKYANTESS</sequence>
<feature type="region of interest" description="Disordered" evidence="1">
    <location>
        <begin position="460"/>
        <end position="479"/>
    </location>
</feature>
<keyword evidence="2" id="KW-0472">Membrane</keyword>
<dbReference type="Pfam" id="PF13966">
    <property type="entry name" value="zf-RVT"/>
    <property type="match status" value="1"/>
</dbReference>
<reference evidence="5" key="2">
    <citation type="submission" date="2021-01" db="UniProtKB">
        <authorList>
            <consortium name="EnsemblPlants"/>
        </authorList>
    </citation>
    <scope>IDENTIFICATION</scope>
</reference>
<dbReference type="InterPro" id="IPR001374">
    <property type="entry name" value="R3H_dom"/>
</dbReference>
<dbReference type="Gene3D" id="3.30.1370.50">
    <property type="entry name" value="R3H-like domain"/>
    <property type="match status" value="1"/>
</dbReference>
<feature type="region of interest" description="Disordered" evidence="1">
    <location>
        <begin position="588"/>
        <end position="612"/>
    </location>
</feature>
<feature type="transmembrane region" description="Helical" evidence="2">
    <location>
        <begin position="81"/>
        <end position="101"/>
    </location>
</feature>
<proteinExistence type="predicted"/>
<dbReference type="InterPro" id="IPR036691">
    <property type="entry name" value="Endo/exonu/phosph_ase_sf"/>
</dbReference>
<feature type="compositionally biased region" description="Low complexity" evidence="1">
    <location>
        <begin position="1783"/>
        <end position="1794"/>
    </location>
</feature>
<evidence type="ECO:0000259" key="4">
    <source>
        <dbReference type="PROSITE" id="PS51673"/>
    </source>
</evidence>
<evidence type="ECO:0000256" key="1">
    <source>
        <dbReference type="SAM" id="MobiDB-lite"/>
    </source>
</evidence>
<dbReference type="Gene3D" id="3.60.10.10">
    <property type="entry name" value="Endonuclease/exonuclease/phosphatase"/>
    <property type="match status" value="1"/>
</dbReference>
<reference evidence="5 6" key="1">
    <citation type="journal article" date="2016" name="G3 (Bethesda)">
        <title>First Draft Assembly and Annotation of the Genome of a California Endemic Oak Quercus lobata Nee (Fagaceae).</title>
        <authorList>
            <person name="Sork V.L."/>
            <person name="Fitz-Gibbon S.T."/>
            <person name="Puiu D."/>
            <person name="Crepeau M."/>
            <person name="Gugger P.F."/>
            <person name="Sherman R."/>
            <person name="Stevens K."/>
            <person name="Langley C.H."/>
            <person name="Pellegrini M."/>
            <person name="Salzberg S.L."/>
        </authorList>
    </citation>
    <scope>NUCLEOTIDE SEQUENCE [LARGE SCALE GENOMIC DNA]</scope>
    <source>
        <strain evidence="5 6">cv. SW786</strain>
    </source>
</reference>
<dbReference type="PANTHER" id="PTHR33116">
    <property type="entry name" value="REVERSE TRANSCRIPTASE ZINC-BINDING DOMAIN-CONTAINING PROTEIN-RELATED-RELATED"/>
    <property type="match status" value="1"/>
</dbReference>
<dbReference type="EMBL" id="LRBV02000001">
    <property type="status" value="NOT_ANNOTATED_CDS"/>
    <property type="molecule type" value="Genomic_DNA"/>
</dbReference>
<evidence type="ECO:0000259" key="3">
    <source>
        <dbReference type="PROSITE" id="PS51061"/>
    </source>
</evidence>
<dbReference type="GO" id="GO:0003676">
    <property type="term" value="F:nucleic acid binding"/>
    <property type="evidence" value="ECO:0007669"/>
    <property type="project" value="UniProtKB-UniRule"/>
</dbReference>
<evidence type="ECO:0008006" key="7">
    <source>
        <dbReference type="Google" id="ProtNLM"/>
    </source>
</evidence>
<dbReference type="CDD" id="cd02642">
    <property type="entry name" value="R3H_encore_like"/>
    <property type="match status" value="1"/>
</dbReference>
<evidence type="ECO:0000256" key="2">
    <source>
        <dbReference type="SAM" id="Phobius"/>
    </source>
</evidence>
<dbReference type="PANTHER" id="PTHR33116:SF78">
    <property type="entry name" value="OS12G0587133 PROTEIN"/>
    <property type="match status" value="1"/>
</dbReference>
<dbReference type="EnsemblPlants" id="QL01p050350:mrna">
    <property type="protein sequence ID" value="QL01p050350:mrna"/>
    <property type="gene ID" value="QL01p050350"/>
</dbReference>
<dbReference type="Proteomes" id="UP000594261">
    <property type="component" value="Chromosome 1"/>
</dbReference>
<dbReference type="SMART" id="SM00393">
    <property type="entry name" value="R3H"/>
    <property type="match status" value="1"/>
</dbReference>
<evidence type="ECO:0000313" key="5">
    <source>
        <dbReference type="EnsemblPlants" id="QL01p050350:mrna"/>
    </source>
</evidence>
<accession>A0A7N2KQM6</accession>
<protein>
    <recommendedName>
        <fullName evidence="7">Reverse transcriptase zinc-binding domain-containing protein</fullName>
    </recommendedName>
</protein>
<dbReference type="Gramene" id="QL01p050350:mrna">
    <property type="protein sequence ID" value="QL01p050350:mrna"/>
    <property type="gene ID" value="QL01p050350"/>
</dbReference>
<organism evidence="5 6">
    <name type="scientific">Quercus lobata</name>
    <name type="common">Valley oak</name>
    <dbReference type="NCBI Taxonomy" id="97700"/>
    <lineage>
        <taxon>Eukaryota</taxon>
        <taxon>Viridiplantae</taxon>
        <taxon>Streptophyta</taxon>
        <taxon>Embryophyta</taxon>
        <taxon>Tracheophyta</taxon>
        <taxon>Spermatophyta</taxon>
        <taxon>Magnoliopsida</taxon>
        <taxon>eudicotyledons</taxon>
        <taxon>Gunneridae</taxon>
        <taxon>Pentapetalae</taxon>
        <taxon>rosids</taxon>
        <taxon>fabids</taxon>
        <taxon>Fagales</taxon>
        <taxon>Fagaceae</taxon>
        <taxon>Quercus</taxon>
    </lineage>
</organism>
<dbReference type="SUPFAM" id="SSF82708">
    <property type="entry name" value="R3H domain"/>
    <property type="match status" value="1"/>
</dbReference>
<keyword evidence="2" id="KW-1133">Transmembrane helix</keyword>
<dbReference type="SUPFAM" id="SSF56219">
    <property type="entry name" value="DNase I-like"/>
    <property type="match status" value="1"/>
</dbReference>
<dbReference type="InterPro" id="IPR036867">
    <property type="entry name" value="R3H_dom_sf"/>
</dbReference>
<dbReference type="InParanoid" id="A0A7N2KQM6"/>
<feature type="region of interest" description="Disordered" evidence="1">
    <location>
        <begin position="1776"/>
        <end position="1821"/>
    </location>
</feature>
<feature type="transmembrane region" description="Helical" evidence="2">
    <location>
        <begin position="292"/>
        <end position="311"/>
    </location>
</feature>
<keyword evidence="2" id="KW-0812">Transmembrane</keyword>
<feature type="transmembrane region" description="Helical" evidence="2">
    <location>
        <begin position="57"/>
        <end position="75"/>
    </location>
</feature>
<dbReference type="InterPro" id="IPR024771">
    <property type="entry name" value="SUZ"/>
</dbReference>
<feature type="domain" description="R3H" evidence="3">
    <location>
        <begin position="134"/>
        <end position="199"/>
    </location>
</feature>
<dbReference type="Pfam" id="PF01424">
    <property type="entry name" value="R3H"/>
    <property type="match status" value="1"/>
</dbReference>
<keyword evidence="6" id="KW-1185">Reference proteome</keyword>